<evidence type="ECO:0000313" key="3">
    <source>
        <dbReference type="Proteomes" id="UP001164746"/>
    </source>
</evidence>
<name>A0ABY7G3I4_MYAAR</name>
<reference evidence="2" key="1">
    <citation type="submission" date="2022-11" db="EMBL/GenBank/DDBJ databases">
        <title>Centuries of genome instability and evolution in soft-shell clam transmissible cancer (bioRxiv).</title>
        <authorList>
            <person name="Hart S.F.M."/>
            <person name="Yonemitsu M.A."/>
            <person name="Giersch R.M."/>
            <person name="Beal B.F."/>
            <person name="Arriagada G."/>
            <person name="Davis B.W."/>
            <person name="Ostrander E.A."/>
            <person name="Goff S.P."/>
            <person name="Metzger M.J."/>
        </authorList>
    </citation>
    <scope>NUCLEOTIDE SEQUENCE</scope>
    <source>
        <strain evidence="2">MELC-2E11</strain>
        <tissue evidence="2">Siphon/mantle</tissue>
    </source>
</reference>
<feature type="region of interest" description="Disordered" evidence="1">
    <location>
        <begin position="1"/>
        <end position="25"/>
    </location>
</feature>
<accession>A0ABY7G3I4</accession>
<evidence type="ECO:0000256" key="1">
    <source>
        <dbReference type="SAM" id="MobiDB-lite"/>
    </source>
</evidence>
<keyword evidence="3" id="KW-1185">Reference proteome</keyword>
<gene>
    <name evidence="2" type="ORF">MAR_002581</name>
</gene>
<dbReference type="Proteomes" id="UP001164746">
    <property type="component" value="Chromosome 16"/>
</dbReference>
<dbReference type="EMBL" id="CP111027">
    <property type="protein sequence ID" value="WAR29013.1"/>
    <property type="molecule type" value="Genomic_DNA"/>
</dbReference>
<evidence type="ECO:0000313" key="2">
    <source>
        <dbReference type="EMBL" id="WAR29013.1"/>
    </source>
</evidence>
<protein>
    <submittedName>
        <fullName evidence="2">Uncharacterized protein</fullName>
    </submittedName>
</protein>
<sequence>MLAVSEADGCNTISSHQNRDKTSDEVPVVLQRGGEMVSYRVTSEFGTYQHGDKELLVQPPASAGTGHTITEIEEASPTGTDFLINPEFGKCIHN</sequence>
<proteinExistence type="predicted"/>
<organism evidence="2 3">
    <name type="scientific">Mya arenaria</name>
    <name type="common">Soft-shell clam</name>
    <dbReference type="NCBI Taxonomy" id="6604"/>
    <lineage>
        <taxon>Eukaryota</taxon>
        <taxon>Metazoa</taxon>
        <taxon>Spiralia</taxon>
        <taxon>Lophotrochozoa</taxon>
        <taxon>Mollusca</taxon>
        <taxon>Bivalvia</taxon>
        <taxon>Autobranchia</taxon>
        <taxon>Heteroconchia</taxon>
        <taxon>Euheterodonta</taxon>
        <taxon>Imparidentia</taxon>
        <taxon>Neoheterodontei</taxon>
        <taxon>Myida</taxon>
        <taxon>Myoidea</taxon>
        <taxon>Myidae</taxon>
        <taxon>Mya</taxon>
    </lineage>
</organism>